<evidence type="ECO:0000256" key="4">
    <source>
        <dbReference type="ARBA" id="ARBA00022989"/>
    </source>
</evidence>
<dbReference type="InterPro" id="IPR000175">
    <property type="entry name" value="Na/ntran_symport"/>
</dbReference>
<comment type="subcellular location">
    <subcellularLocation>
        <location evidence="1">Membrane</location>
        <topology evidence="1">Multi-pass membrane protein</topology>
    </subcellularLocation>
</comment>
<feature type="transmembrane region" description="Helical" evidence="7">
    <location>
        <begin position="388"/>
        <end position="407"/>
    </location>
</feature>
<feature type="transmembrane region" description="Helical" evidence="7">
    <location>
        <begin position="452"/>
        <end position="475"/>
    </location>
</feature>
<dbReference type="GO" id="GO:0005886">
    <property type="term" value="C:plasma membrane"/>
    <property type="evidence" value="ECO:0007669"/>
    <property type="project" value="TreeGrafter"/>
</dbReference>
<feature type="transmembrane region" description="Helical" evidence="7">
    <location>
        <begin position="61"/>
        <end position="83"/>
    </location>
</feature>
<keyword evidence="5 7" id="KW-0472">Membrane</keyword>
<dbReference type="Pfam" id="PF00209">
    <property type="entry name" value="SNF"/>
    <property type="match status" value="2"/>
</dbReference>
<evidence type="ECO:0008006" key="9">
    <source>
        <dbReference type="Google" id="ProtNLM"/>
    </source>
</evidence>
<keyword evidence="4 7" id="KW-1133">Transmembrane helix</keyword>
<dbReference type="SUPFAM" id="SSF161070">
    <property type="entry name" value="SNF-like"/>
    <property type="match status" value="1"/>
</dbReference>
<dbReference type="PROSITE" id="PS50267">
    <property type="entry name" value="NA_NEUROTRAN_SYMP_3"/>
    <property type="match status" value="1"/>
</dbReference>
<keyword evidence="2" id="KW-0813">Transport</keyword>
<keyword evidence="3 7" id="KW-0812">Transmembrane</keyword>
<feature type="transmembrane region" description="Helical" evidence="7">
    <location>
        <begin position="203"/>
        <end position="224"/>
    </location>
</feature>
<feature type="region of interest" description="Disordered" evidence="6">
    <location>
        <begin position="1"/>
        <end position="23"/>
    </location>
</feature>
<evidence type="ECO:0000256" key="6">
    <source>
        <dbReference type="SAM" id="MobiDB-lite"/>
    </source>
</evidence>
<feature type="transmembrane region" description="Helical" evidence="7">
    <location>
        <begin position="179"/>
        <end position="196"/>
    </location>
</feature>
<proteinExistence type="predicted"/>
<dbReference type="AlphaFoldDB" id="A0A7S3LDL9"/>
<evidence type="ECO:0000256" key="3">
    <source>
        <dbReference type="ARBA" id="ARBA00022692"/>
    </source>
</evidence>
<feature type="transmembrane region" description="Helical" evidence="7">
    <location>
        <begin position="347"/>
        <end position="367"/>
    </location>
</feature>
<dbReference type="PANTHER" id="PTHR11616">
    <property type="entry name" value="SODIUM/CHLORIDE DEPENDENT TRANSPORTER"/>
    <property type="match status" value="1"/>
</dbReference>
<dbReference type="PRINTS" id="PR00176">
    <property type="entry name" value="NANEUSMPORT"/>
</dbReference>
<protein>
    <recommendedName>
        <fullName evidence="9">Transporter</fullName>
    </recommendedName>
</protein>
<evidence type="ECO:0000256" key="7">
    <source>
        <dbReference type="SAM" id="Phobius"/>
    </source>
</evidence>
<sequence>MSAPVATTHASFGTETTEETGGRERWNSRVGFYLAAVGSAVGFGNVWRFPQLAKDFGGGAFFIPYIMAFCLIGLPVLVLEISLGQSHQVGNVGVFGKMHPRYRGVGVASVFCGFILVTYYSMLLSWVANAFFDSFGDNDPWVAGGDGSEAVGYFFNNIIGMDTTEEGTLHPTRLVGANVGYVTLVWFCVWLCLAFGSETTGKVAYITMGLPIFFLFIFLFRSIALDGASDGIEEYIGKWDVAILREQPDVWSRAVSQIFFSLSVTFGTMTAYGSHCPRGEPAFLNSCVIGISNCMFSIISGFAVFSAIGHLAHLRGVSVNDIPYASFDLVFGTWPVVFGQLKGGEHWVRLLFVNLFLLGIDSAFSILEAPMVVVSDALHKYNIKMPKWQLTTIFVVIAYLCSLVYATDAGLFFLDSVDFYVNFMLLLLGFFETFGAGWVYGIEAQMEELGSAIVFTYMFANFGSVTIASCLWFGLDSDAEVYAGFIALIGCYLLGTGVTLFFCSQKIQQDPEKWNWKSILYAVGLKNVMTLREELQSICGYMPWVWAFAMKHFIPQVLLILFINLARADNGSGEPQFGNYGGYEKIPFQMLGILFVCFSFATVVVGVVAPGLFEPFDLTTVEVEPVKSIGEEPSSKASSEQEEAEA</sequence>
<evidence type="ECO:0000256" key="2">
    <source>
        <dbReference type="ARBA" id="ARBA00022448"/>
    </source>
</evidence>
<feature type="transmembrane region" description="Helical" evidence="7">
    <location>
        <begin position="481"/>
        <end position="503"/>
    </location>
</feature>
<feature type="transmembrane region" description="Helical" evidence="7">
    <location>
        <begin position="544"/>
        <end position="566"/>
    </location>
</feature>
<dbReference type="GO" id="GO:0035725">
    <property type="term" value="P:sodium ion transmembrane transport"/>
    <property type="evidence" value="ECO:0007669"/>
    <property type="project" value="TreeGrafter"/>
</dbReference>
<evidence type="ECO:0000256" key="1">
    <source>
        <dbReference type="ARBA" id="ARBA00004141"/>
    </source>
</evidence>
<gene>
    <name evidence="8" type="ORF">ACOF00016_LOCUS16318</name>
</gene>
<dbReference type="PANTHER" id="PTHR11616:SF240">
    <property type="entry name" value="BLOATED TUBULES, ISOFORM B-RELATED"/>
    <property type="match status" value="1"/>
</dbReference>
<feature type="transmembrane region" description="Helical" evidence="7">
    <location>
        <begin position="419"/>
        <end position="440"/>
    </location>
</feature>
<reference evidence="8" key="1">
    <citation type="submission" date="2021-01" db="EMBL/GenBank/DDBJ databases">
        <authorList>
            <person name="Corre E."/>
            <person name="Pelletier E."/>
            <person name="Niang G."/>
            <person name="Scheremetjew M."/>
            <person name="Finn R."/>
            <person name="Kale V."/>
            <person name="Holt S."/>
            <person name="Cochrane G."/>
            <person name="Meng A."/>
            <person name="Brown T."/>
            <person name="Cohen L."/>
        </authorList>
    </citation>
    <scope>NUCLEOTIDE SEQUENCE</scope>
    <source>
        <strain evidence="8">CCMP127</strain>
    </source>
</reference>
<name>A0A7S3LDL9_9STRA</name>
<evidence type="ECO:0000256" key="5">
    <source>
        <dbReference type="ARBA" id="ARBA00023136"/>
    </source>
</evidence>
<feature type="transmembrane region" description="Helical" evidence="7">
    <location>
        <begin position="104"/>
        <end position="128"/>
    </location>
</feature>
<evidence type="ECO:0000313" key="8">
    <source>
        <dbReference type="EMBL" id="CAE0419481.1"/>
    </source>
</evidence>
<dbReference type="EMBL" id="HBIM01021926">
    <property type="protein sequence ID" value="CAE0419481.1"/>
    <property type="molecule type" value="Transcribed_RNA"/>
</dbReference>
<dbReference type="InterPro" id="IPR037272">
    <property type="entry name" value="SNS_sf"/>
</dbReference>
<feature type="transmembrane region" description="Helical" evidence="7">
    <location>
        <begin position="254"/>
        <end position="272"/>
    </location>
</feature>
<feature type="transmembrane region" description="Helical" evidence="7">
    <location>
        <begin position="30"/>
        <end position="49"/>
    </location>
</feature>
<accession>A0A7S3LDL9</accession>
<dbReference type="NCBIfam" id="NF037979">
    <property type="entry name" value="Na_transp"/>
    <property type="match status" value="1"/>
</dbReference>
<feature type="transmembrane region" description="Helical" evidence="7">
    <location>
        <begin position="586"/>
        <end position="609"/>
    </location>
</feature>
<feature type="transmembrane region" description="Helical" evidence="7">
    <location>
        <begin position="284"/>
        <end position="308"/>
    </location>
</feature>
<organism evidence="8">
    <name type="scientific">Amphora coffeiformis</name>
    <dbReference type="NCBI Taxonomy" id="265554"/>
    <lineage>
        <taxon>Eukaryota</taxon>
        <taxon>Sar</taxon>
        <taxon>Stramenopiles</taxon>
        <taxon>Ochrophyta</taxon>
        <taxon>Bacillariophyta</taxon>
        <taxon>Bacillariophyceae</taxon>
        <taxon>Bacillariophycidae</taxon>
        <taxon>Thalassiophysales</taxon>
        <taxon>Catenulaceae</taxon>
        <taxon>Amphora</taxon>
    </lineage>
</organism>